<proteinExistence type="predicted"/>
<evidence type="ECO:0000313" key="6">
    <source>
        <dbReference type="EMBL" id="KAD7477776.1"/>
    </source>
</evidence>
<dbReference type="SUPFAM" id="SSF57667">
    <property type="entry name" value="beta-beta-alpha zinc fingers"/>
    <property type="match status" value="1"/>
</dbReference>
<dbReference type="PANTHER" id="PTHR34396">
    <property type="entry name" value="OS03G0264950 PROTEIN-RELATED"/>
    <property type="match status" value="1"/>
</dbReference>
<gene>
    <name evidence="6" type="ORF">E3N88_00912</name>
</gene>
<reference evidence="6 7" key="1">
    <citation type="submission" date="2019-05" db="EMBL/GenBank/DDBJ databases">
        <title>Mikania micrantha, genome provides insights into the molecular mechanism of rapid growth.</title>
        <authorList>
            <person name="Liu B."/>
        </authorList>
    </citation>
    <scope>NUCLEOTIDE SEQUENCE [LARGE SCALE GENOMIC DNA]</scope>
    <source>
        <strain evidence="6">NLD-2019</strain>
        <tissue evidence="6">Leaf</tissue>
    </source>
</reference>
<evidence type="ECO:0000256" key="2">
    <source>
        <dbReference type="ARBA" id="ARBA00022771"/>
    </source>
</evidence>
<dbReference type="PANTHER" id="PTHR34396:SF24">
    <property type="entry name" value="BED-TYPE DOMAIN-CONTAINING PROTEIN"/>
    <property type="match status" value="1"/>
</dbReference>
<dbReference type="Proteomes" id="UP000326396">
    <property type="component" value="Linkage Group LG1"/>
</dbReference>
<organism evidence="6 7">
    <name type="scientific">Mikania micrantha</name>
    <name type="common">bitter vine</name>
    <dbReference type="NCBI Taxonomy" id="192012"/>
    <lineage>
        <taxon>Eukaryota</taxon>
        <taxon>Viridiplantae</taxon>
        <taxon>Streptophyta</taxon>
        <taxon>Embryophyta</taxon>
        <taxon>Tracheophyta</taxon>
        <taxon>Spermatophyta</taxon>
        <taxon>Magnoliopsida</taxon>
        <taxon>eudicotyledons</taxon>
        <taxon>Gunneridae</taxon>
        <taxon>Pentapetalae</taxon>
        <taxon>asterids</taxon>
        <taxon>campanulids</taxon>
        <taxon>Asterales</taxon>
        <taxon>Asteraceae</taxon>
        <taxon>Asteroideae</taxon>
        <taxon>Heliantheae alliance</taxon>
        <taxon>Eupatorieae</taxon>
        <taxon>Mikania</taxon>
    </lineage>
</organism>
<name>A0A5N6Q157_9ASTR</name>
<dbReference type="GO" id="GO:1990837">
    <property type="term" value="F:sequence-specific double-stranded DNA binding"/>
    <property type="evidence" value="ECO:0007669"/>
    <property type="project" value="TreeGrafter"/>
</dbReference>
<protein>
    <recommendedName>
        <fullName evidence="5">BED-type domain-containing protein</fullName>
    </recommendedName>
</protein>
<evidence type="ECO:0000259" key="5">
    <source>
        <dbReference type="PROSITE" id="PS50808"/>
    </source>
</evidence>
<keyword evidence="2 4" id="KW-0863">Zinc-finger</keyword>
<keyword evidence="1" id="KW-0479">Metal-binding</keyword>
<dbReference type="InterPro" id="IPR053031">
    <property type="entry name" value="Cuticle_assoc_protein"/>
</dbReference>
<keyword evidence="3" id="KW-0862">Zinc</keyword>
<dbReference type="EMBL" id="SZYD01000001">
    <property type="protein sequence ID" value="KAD7477776.1"/>
    <property type="molecule type" value="Genomic_DNA"/>
</dbReference>
<sequence>MQNFRLSQLTNHKENYIISNNTEFEDEVSSFSSSRQHSKVWDYFDKLPVGPDGVRKASCNACGKVYSANPKAGTSNMKRHIPKCFDIDEPDPPKKRAPLNQAITTEQCRAIENVVGGPLELSKLTGSRVSLVSSFVASILMGKYACIDHTDGTGMNLMDINQRIWSKQALEVAAAHVVASLIAPYFVQS</sequence>
<dbReference type="OrthoDB" id="1873329at2759"/>
<evidence type="ECO:0000256" key="3">
    <source>
        <dbReference type="ARBA" id="ARBA00022833"/>
    </source>
</evidence>
<dbReference type="AlphaFoldDB" id="A0A5N6Q157"/>
<keyword evidence="7" id="KW-1185">Reference proteome</keyword>
<dbReference type="Pfam" id="PF02892">
    <property type="entry name" value="zf-BED"/>
    <property type="match status" value="1"/>
</dbReference>
<evidence type="ECO:0000313" key="7">
    <source>
        <dbReference type="Proteomes" id="UP000326396"/>
    </source>
</evidence>
<evidence type="ECO:0000256" key="4">
    <source>
        <dbReference type="PROSITE-ProRule" id="PRU00027"/>
    </source>
</evidence>
<dbReference type="InterPro" id="IPR036236">
    <property type="entry name" value="Znf_C2H2_sf"/>
</dbReference>
<dbReference type="PROSITE" id="PS50808">
    <property type="entry name" value="ZF_BED"/>
    <property type="match status" value="1"/>
</dbReference>
<accession>A0A5N6Q157</accession>
<dbReference type="GO" id="GO:0005634">
    <property type="term" value="C:nucleus"/>
    <property type="evidence" value="ECO:0007669"/>
    <property type="project" value="TreeGrafter"/>
</dbReference>
<dbReference type="Gene3D" id="3.30.420.40">
    <property type="match status" value="1"/>
</dbReference>
<dbReference type="GO" id="GO:0008270">
    <property type="term" value="F:zinc ion binding"/>
    <property type="evidence" value="ECO:0007669"/>
    <property type="project" value="UniProtKB-KW"/>
</dbReference>
<dbReference type="InterPro" id="IPR003656">
    <property type="entry name" value="Znf_BED"/>
</dbReference>
<evidence type="ECO:0000256" key="1">
    <source>
        <dbReference type="ARBA" id="ARBA00022723"/>
    </source>
</evidence>
<feature type="domain" description="BED-type" evidence="5">
    <location>
        <begin position="35"/>
        <end position="83"/>
    </location>
</feature>
<dbReference type="GO" id="GO:0006357">
    <property type="term" value="P:regulation of transcription by RNA polymerase II"/>
    <property type="evidence" value="ECO:0007669"/>
    <property type="project" value="TreeGrafter"/>
</dbReference>
<dbReference type="SMART" id="SM00614">
    <property type="entry name" value="ZnF_BED"/>
    <property type="match status" value="1"/>
</dbReference>
<comment type="caution">
    <text evidence="6">The sequence shown here is derived from an EMBL/GenBank/DDBJ whole genome shotgun (WGS) entry which is preliminary data.</text>
</comment>